<feature type="compositionally biased region" description="Basic residues" evidence="1">
    <location>
        <begin position="83"/>
        <end position="98"/>
    </location>
</feature>
<feature type="compositionally biased region" description="Polar residues" evidence="1">
    <location>
        <begin position="23"/>
        <end position="35"/>
    </location>
</feature>
<feature type="compositionally biased region" description="Basic residues" evidence="1">
    <location>
        <begin position="11"/>
        <end position="21"/>
    </location>
</feature>
<dbReference type="OrthoDB" id="3254377at2759"/>
<feature type="region of interest" description="Disordered" evidence="1">
    <location>
        <begin position="188"/>
        <end position="215"/>
    </location>
</feature>
<dbReference type="AlphaFoldDB" id="A0A0D0A475"/>
<feature type="compositionally biased region" description="Basic residues" evidence="1">
    <location>
        <begin position="561"/>
        <end position="570"/>
    </location>
</feature>
<accession>A0A0D0A475</accession>
<feature type="compositionally biased region" description="Low complexity" evidence="1">
    <location>
        <begin position="347"/>
        <end position="363"/>
    </location>
</feature>
<evidence type="ECO:0000256" key="1">
    <source>
        <dbReference type="SAM" id="MobiDB-lite"/>
    </source>
</evidence>
<dbReference type="EMBL" id="KN833690">
    <property type="protein sequence ID" value="KIK29202.1"/>
    <property type="molecule type" value="Genomic_DNA"/>
</dbReference>
<gene>
    <name evidence="2" type="ORF">PISMIDRAFT_672620</name>
</gene>
<feature type="compositionally biased region" description="Pro residues" evidence="1">
    <location>
        <begin position="287"/>
        <end position="297"/>
    </location>
</feature>
<feature type="region of interest" description="Disordered" evidence="1">
    <location>
        <begin position="434"/>
        <end position="514"/>
    </location>
</feature>
<evidence type="ECO:0000313" key="3">
    <source>
        <dbReference type="Proteomes" id="UP000054018"/>
    </source>
</evidence>
<feature type="compositionally biased region" description="Low complexity" evidence="1">
    <location>
        <begin position="403"/>
        <end position="413"/>
    </location>
</feature>
<feature type="region of interest" description="Disordered" evidence="1">
    <location>
        <begin position="280"/>
        <end position="306"/>
    </location>
</feature>
<keyword evidence="3" id="KW-1185">Reference proteome</keyword>
<feature type="region of interest" description="Disordered" evidence="1">
    <location>
        <begin position="548"/>
        <end position="582"/>
    </location>
</feature>
<name>A0A0D0A475_9AGAM</name>
<reference evidence="3" key="2">
    <citation type="submission" date="2015-01" db="EMBL/GenBank/DDBJ databases">
        <title>Evolutionary Origins and Diversification of the Mycorrhizal Mutualists.</title>
        <authorList>
            <consortium name="DOE Joint Genome Institute"/>
            <consortium name="Mycorrhizal Genomics Consortium"/>
            <person name="Kohler A."/>
            <person name="Kuo A."/>
            <person name="Nagy L.G."/>
            <person name="Floudas D."/>
            <person name="Copeland A."/>
            <person name="Barry K.W."/>
            <person name="Cichocki N."/>
            <person name="Veneault-Fourrey C."/>
            <person name="LaButti K."/>
            <person name="Lindquist E.A."/>
            <person name="Lipzen A."/>
            <person name="Lundell T."/>
            <person name="Morin E."/>
            <person name="Murat C."/>
            <person name="Riley R."/>
            <person name="Ohm R."/>
            <person name="Sun H."/>
            <person name="Tunlid A."/>
            <person name="Henrissat B."/>
            <person name="Grigoriev I.V."/>
            <person name="Hibbett D.S."/>
            <person name="Martin F."/>
        </authorList>
    </citation>
    <scope>NUCLEOTIDE SEQUENCE [LARGE SCALE GENOMIC DNA]</scope>
    <source>
        <strain evidence="3">441</strain>
    </source>
</reference>
<feature type="compositionally biased region" description="Basic and acidic residues" evidence="1">
    <location>
        <begin position="571"/>
        <end position="581"/>
    </location>
</feature>
<sequence length="626" mass="68400">MMNAYHNPHPPPRRSHRKRFSISRLSSETVQTLPEYSSPPPWAIPVKPLLLEGEESDRPPDYPSAVDEADADTEDCDHSGVPSRRRSPSHIRRRKRALPPRLPMDPFLDTLLERSVHALELSNALLQSSMSTQASLSTLLSPAEAEPDRTLEVRARNLSTRIRVNSGLHATWMDHLEDISEDVDKLFDESVPSNDEGAVSRSLPTSTPSRLRHRRKPSLLELNGASSSSSQLQYSLPARDKLVAPAPRALTQYVESSTDPELIILPSTLGVRSFPTTHSAVLRNHLPGPPTQTPPSQPSSLPSQNKVDIPLSAYHLLTNLVKRSEVSSQASPRLFGLPSRRRSTGASSTERVSTVSSPSSVRTIQSSAGDRCRPRTRASAPRSRPVTPELALRSTTPPIEALSVSSSESTTSSDHPTGYLAMQSLRKILEKQPSSISVEVDSRKGQGHRRARSFQPVTPPPPPVLAASSATASVSHLFTKGRHSLSTRPPSPPTHSSLRVRSVPPTPVPSPSSVSLADLFGNGVAKALGSRPSSGTNTPKRISFAKLPESYSGLRPSNSKLRNKKGRRKSKVEQTKAKEGESSGWFETWLGVGPSPWRSQEERIEERMTRGWGARPGYGTIDDWAV</sequence>
<feature type="compositionally biased region" description="Low complexity" evidence="1">
    <location>
        <begin position="465"/>
        <end position="475"/>
    </location>
</feature>
<protein>
    <submittedName>
        <fullName evidence="2">Uncharacterized protein</fullName>
    </submittedName>
</protein>
<dbReference type="HOGENOM" id="CLU_011022_0_0_1"/>
<dbReference type="Proteomes" id="UP000054018">
    <property type="component" value="Unassembled WGS sequence"/>
</dbReference>
<feature type="region of interest" description="Disordered" evidence="1">
    <location>
        <begin position="325"/>
        <end position="417"/>
    </location>
</feature>
<proteinExistence type="predicted"/>
<feature type="compositionally biased region" description="Low complexity" evidence="1">
    <location>
        <begin position="486"/>
        <end position="503"/>
    </location>
</feature>
<organism evidence="2 3">
    <name type="scientific">Pisolithus microcarpus 441</name>
    <dbReference type="NCBI Taxonomy" id="765257"/>
    <lineage>
        <taxon>Eukaryota</taxon>
        <taxon>Fungi</taxon>
        <taxon>Dikarya</taxon>
        <taxon>Basidiomycota</taxon>
        <taxon>Agaricomycotina</taxon>
        <taxon>Agaricomycetes</taxon>
        <taxon>Agaricomycetidae</taxon>
        <taxon>Boletales</taxon>
        <taxon>Sclerodermatineae</taxon>
        <taxon>Pisolithaceae</taxon>
        <taxon>Pisolithus</taxon>
    </lineage>
</organism>
<feature type="region of interest" description="Disordered" evidence="1">
    <location>
        <begin position="1"/>
        <end position="100"/>
    </location>
</feature>
<reference evidence="2 3" key="1">
    <citation type="submission" date="2014-04" db="EMBL/GenBank/DDBJ databases">
        <authorList>
            <consortium name="DOE Joint Genome Institute"/>
            <person name="Kuo A."/>
            <person name="Kohler A."/>
            <person name="Costa M.D."/>
            <person name="Nagy L.G."/>
            <person name="Floudas D."/>
            <person name="Copeland A."/>
            <person name="Barry K.W."/>
            <person name="Cichocki N."/>
            <person name="Veneault-Fourrey C."/>
            <person name="LaButti K."/>
            <person name="Lindquist E.A."/>
            <person name="Lipzen A."/>
            <person name="Lundell T."/>
            <person name="Morin E."/>
            <person name="Murat C."/>
            <person name="Sun H."/>
            <person name="Tunlid A."/>
            <person name="Henrissat B."/>
            <person name="Grigoriev I.V."/>
            <person name="Hibbett D.S."/>
            <person name="Martin F."/>
            <person name="Nordberg H.P."/>
            <person name="Cantor M.N."/>
            <person name="Hua S.X."/>
        </authorList>
    </citation>
    <scope>NUCLEOTIDE SEQUENCE [LARGE SCALE GENOMIC DNA]</scope>
    <source>
        <strain evidence="2 3">441</strain>
    </source>
</reference>
<dbReference type="STRING" id="765257.A0A0D0A475"/>
<evidence type="ECO:0000313" key="2">
    <source>
        <dbReference type="EMBL" id="KIK29202.1"/>
    </source>
</evidence>